<gene>
    <name evidence="4" type="ORF">K461DRAFT_301923</name>
</gene>
<comment type="caution">
    <text evidence="4">The sequence shown here is derived from an EMBL/GenBank/DDBJ whole genome shotgun (WGS) entry which is preliminary data.</text>
</comment>
<evidence type="ECO:0000313" key="5">
    <source>
        <dbReference type="Proteomes" id="UP000799439"/>
    </source>
</evidence>
<organism evidence="4 5">
    <name type="scientific">Myriangium duriaei CBS 260.36</name>
    <dbReference type="NCBI Taxonomy" id="1168546"/>
    <lineage>
        <taxon>Eukaryota</taxon>
        <taxon>Fungi</taxon>
        <taxon>Dikarya</taxon>
        <taxon>Ascomycota</taxon>
        <taxon>Pezizomycotina</taxon>
        <taxon>Dothideomycetes</taxon>
        <taxon>Dothideomycetidae</taxon>
        <taxon>Myriangiales</taxon>
        <taxon>Myriangiaceae</taxon>
        <taxon>Myriangium</taxon>
    </lineage>
</organism>
<dbReference type="AlphaFoldDB" id="A0A9P4MCN1"/>
<accession>A0A9P4MCN1</accession>
<evidence type="ECO:0000313" key="4">
    <source>
        <dbReference type="EMBL" id="KAF2148378.1"/>
    </source>
</evidence>
<evidence type="ECO:0000256" key="2">
    <source>
        <dbReference type="SAM" id="SignalP"/>
    </source>
</evidence>
<dbReference type="SUPFAM" id="SSF49899">
    <property type="entry name" value="Concanavalin A-like lectins/glucanases"/>
    <property type="match status" value="1"/>
</dbReference>
<dbReference type="PROSITE" id="PS51762">
    <property type="entry name" value="GH16_2"/>
    <property type="match status" value="1"/>
</dbReference>
<feature type="chain" id="PRO_5040407158" evidence="2">
    <location>
        <begin position="22"/>
        <end position="397"/>
    </location>
</feature>
<reference evidence="4" key="1">
    <citation type="journal article" date="2020" name="Stud. Mycol.">
        <title>101 Dothideomycetes genomes: a test case for predicting lifestyles and emergence of pathogens.</title>
        <authorList>
            <person name="Haridas S."/>
            <person name="Albert R."/>
            <person name="Binder M."/>
            <person name="Bloem J."/>
            <person name="Labutti K."/>
            <person name="Salamov A."/>
            <person name="Andreopoulos B."/>
            <person name="Baker S."/>
            <person name="Barry K."/>
            <person name="Bills G."/>
            <person name="Bluhm B."/>
            <person name="Cannon C."/>
            <person name="Castanera R."/>
            <person name="Culley D."/>
            <person name="Daum C."/>
            <person name="Ezra D."/>
            <person name="Gonzalez J."/>
            <person name="Henrissat B."/>
            <person name="Kuo A."/>
            <person name="Liang C."/>
            <person name="Lipzen A."/>
            <person name="Lutzoni F."/>
            <person name="Magnuson J."/>
            <person name="Mondo S."/>
            <person name="Nolan M."/>
            <person name="Ohm R."/>
            <person name="Pangilinan J."/>
            <person name="Park H.-J."/>
            <person name="Ramirez L."/>
            <person name="Alfaro M."/>
            <person name="Sun H."/>
            <person name="Tritt A."/>
            <person name="Yoshinaga Y."/>
            <person name="Zwiers L.-H."/>
            <person name="Turgeon B."/>
            <person name="Goodwin S."/>
            <person name="Spatafora J."/>
            <person name="Crous P."/>
            <person name="Grigoriev I."/>
        </authorList>
    </citation>
    <scope>NUCLEOTIDE SEQUENCE</scope>
    <source>
        <strain evidence="4">CBS 260.36</strain>
    </source>
</reference>
<feature type="region of interest" description="Disordered" evidence="1">
    <location>
        <begin position="333"/>
        <end position="374"/>
    </location>
</feature>
<evidence type="ECO:0000256" key="1">
    <source>
        <dbReference type="SAM" id="MobiDB-lite"/>
    </source>
</evidence>
<feature type="signal peptide" evidence="2">
    <location>
        <begin position="1"/>
        <end position="21"/>
    </location>
</feature>
<proteinExistence type="predicted"/>
<sequence length="397" mass="43699">MSLQIAVPALIWLSLISTVLSACSCGYSLSPTEAPAPKHRRSVVNPYTFTEALETDFLHVYTLPTYATSNQARIDVFGWQAQAYNVSPVVARGPYGKAAEIQNVQVNPLRSVWDWGGDGTGGGDPGLQMWVRSKNDVVDGASQQEQFVKTAELAAVRNDMLFGSYRIGMKMPAQAGTCTAFFWYRNDTSEVDLEFLSREVNLTNSSYPAPLNLVLQTLESAQQGYDASKTPYFKVQPLPFVPSAGYHEYRFDWLPDRVTFFADSVPLFTITEQAVIPKDPGHLIINHWSNGDPGWLAYFNSSDPQRQKHFTTQCKPGAQVCAIPDHDFVNGIDPSGSNGNVTGRTPFLTQKPGWDASESNPKNHDGEEGGAGGRDWPLRLLRSSITTVAVVALLVWT</sequence>
<dbReference type="GO" id="GO:0004553">
    <property type="term" value="F:hydrolase activity, hydrolyzing O-glycosyl compounds"/>
    <property type="evidence" value="ECO:0007669"/>
    <property type="project" value="InterPro"/>
</dbReference>
<dbReference type="InterPro" id="IPR000757">
    <property type="entry name" value="Beta-glucanase-like"/>
</dbReference>
<dbReference type="PANTHER" id="PTHR38121:SF5">
    <property type="entry name" value="GH16 DOMAIN-CONTAINING PROTEIN"/>
    <property type="match status" value="1"/>
</dbReference>
<dbReference type="OrthoDB" id="25131at2759"/>
<dbReference type="EMBL" id="ML996093">
    <property type="protein sequence ID" value="KAF2148378.1"/>
    <property type="molecule type" value="Genomic_DNA"/>
</dbReference>
<dbReference type="Gene3D" id="2.60.120.200">
    <property type="match status" value="1"/>
</dbReference>
<dbReference type="InterPro" id="IPR013320">
    <property type="entry name" value="ConA-like_dom_sf"/>
</dbReference>
<keyword evidence="4" id="KW-0378">Hydrolase</keyword>
<dbReference type="Proteomes" id="UP000799439">
    <property type="component" value="Unassembled WGS sequence"/>
</dbReference>
<dbReference type="Pfam" id="PF00722">
    <property type="entry name" value="Glyco_hydro_16"/>
    <property type="match status" value="1"/>
</dbReference>
<dbReference type="CDD" id="cd00413">
    <property type="entry name" value="Glyco_hydrolase_16"/>
    <property type="match status" value="1"/>
</dbReference>
<feature type="domain" description="GH16" evidence="3">
    <location>
        <begin position="59"/>
        <end position="326"/>
    </location>
</feature>
<keyword evidence="2" id="KW-0732">Signal</keyword>
<dbReference type="PANTHER" id="PTHR38121">
    <property type="entry name" value="GH16 DOMAIN-CONTAINING PROTEIN"/>
    <property type="match status" value="1"/>
</dbReference>
<evidence type="ECO:0000259" key="3">
    <source>
        <dbReference type="PROSITE" id="PS51762"/>
    </source>
</evidence>
<name>A0A9P4MCN1_9PEZI</name>
<dbReference type="GO" id="GO:0005975">
    <property type="term" value="P:carbohydrate metabolic process"/>
    <property type="evidence" value="ECO:0007669"/>
    <property type="project" value="InterPro"/>
</dbReference>
<protein>
    <submittedName>
        <fullName evidence="4">Glycoside hydrolase family 16 protein</fullName>
    </submittedName>
</protein>
<keyword evidence="5" id="KW-1185">Reference proteome</keyword>